<evidence type="ECO:0000313" key="1">
    <source>
        <dbReference type="EMBL" id="JAD53578.1"/>
    </source>
</evidence>
<accession>A0A0A9AUP4</accession>
<sequence length="42" mass="4726">MTQTQFACGFFIRLTDYESVSPQDPISHSALCHLPPAFCTHQ</sequence>
<dbReference type="AlphaFoldDB" id="A0A0A9AUP4"/>
<reference evidence="1" key="1">
    <citation type="submission" date="2014-09" db="EMBL/GenBank/DDBJ databases">
        <authorList>
            <person name="Magalhaes I.L.F."/>
            <person name="Oliveira U."/>
            <person name="Santos F.R."/>
            <person name="Vidigal T.H.D.A."/>
            <person name="Brescovit A.D."/>
            <person name="Santos A.J."/>
        </authorList>
    </citation>
    <scope>NUCLEOTIDE SEQUENCE</scope>
    <source>
        <tissue evidence="1">Shoot tissue taken approximately 20 cm above the soil surface</tissue>
    </source>
</reference>
<protein>
    <submittedName>
        <fullName evidence="1">Uncharacterized protein</fullName>
    </submittedName>
</protein>
<proteinExistence type="predicted"/>
<dbReference type="EMBL" id="GBRH01244317">
    <property type="protein sequence ID" value="JAD53578.1"/>
    <property type="molecule type" value="Transcribed_RNA"/>
</dbReference>
<organism evidence="1">
    <name type="scientific">Arundo donax</name>
    <name type="common">Giant reed</name>
    <name type="synonym">Donax arundinaceus</name>
    <dbReference type="NCBI Taxonomy" id="35708"/>
    <lineage>
        <taxon>Eukaryota</taxon>
        <taxon>Viridiplantae</taxon>
        <taxon>Streptophyta</taxon>
        <taxon>Embryophyta</taxon>
        <taxon>Tracheophyta</taxon>
        <taxon>Spermatophyta</taxon>
        <taxon>Magnoliopsida</taxon>
        <taxon>Liliopsida</taxon>
        <taxon>Poales</taxon>
        <taxon>Poaceae</taxon>
        <taxon>PACMAD clade</taxon>
        <taxon>Arundinoideae</taxon>
        <taxon>Arundineae</taxon>
        <taxon>Arundo</taxon>
    </lineage>
</organism>
<reference evidence="1" key="2">
    <citation type="journal article" date="2015" name="Data Brief">
        <title>Shoot transcriptome of the giant reed, Arundo donax.</title>
        <authorList>
            <person name="Barrero R.A."/>
            <person name="Guerrero F.D."/>
            <person name="Moolhuijzen P."/>
            <person name="Goolsby J.A."/>
            <person name="Tidwell J."/>
            <person name="Bellgard S.E."/>
            <person name="Bellgard M.I."/>
        </authorList>
    </citation>
    <scope>NUCLEOTIDE SEQUENCE</scope>
    <source>
        <tissue evidence="1">Shoot tissue taken approximately 20 cm above the soil surface</tissue>
    </source>
</reference>
<name>A0A0A9AUP4_ARUDO</name>